<evidence type="ECO:0000313" key="7">
    <source>
        <dbReference type="Proteomes" id="UP000541558"/>
    </source>
</evidence>
<name>A0A8H5BI89_9AGAR</name>
<keyword evidence="7" id="KW-1185">Reference proteome</keyword>
<dbReference type="Gene3D" id="1.25.40.20">
    <property type="entry name" value="Ankyrin repeat-containing domain"/>
    <property type="match status" value="4"/>
</dbReference>
<accession>A0A8H5BI89</accession>
<sequence length="1037" mass="111082">MPGHVPDCTIATFHSSPSPSISMMAGPCIIPGNPDIAGIGVRIAIYVQNLLCFLPAFWALFDGKVTQGELDAAETQATTNLVLAFAILISAIVQAQTLGLTNYDASIILNMSWMNNTNAFIYFLLYMQHKSQAGIRGQVEPTWRAWVQHVRELAISVIHPATAKGNVTGAGSDPELGQMKGADAASIRSGAEGTRAEDPQGHDDYARTGAKLLVKRFVLLLGSVHLSLMAGLGLWLWSNIRAFGEGQDDANDCAAKHVFLAILGKHVPFASEALRVVSLVIYAVFLVPGVNLLLPIVVFLVFYHVHRVTPTPKVAGSGSSGATIDAYIRQSRLRFWIRRTYNSIVHRWGIFPPFVGLILLLAINLVFIIDIELALKQNANLQGDSKDEAEWGFGQILAMLLLFMPLRDLAETFLARRMKQRQKDLDMGLGGAIKASDLNLVRALIARGANPNIKLEGDISPMRIACQFEDLNIIRTLLEAGADPNVKDGHRRDTYTVQSDNRACIWLLNEVEKGSIDGAKALIKAAENGYGAGVKLLLKYLELDPDPDHKQAFFEALSGINVNAELRNGNPVLLSTIAYWSGQSQNLEAIVKFLLASPGIDANASNLIGQTPLIFAAKEGYETVVNLLLAAPGIDVHDAAYRDRRTALSFAAEEGHEAVVKLLLAAPGIDVNAADTDGRSPLSFAAREGNEGVVKILLAAPGIDVNMRNRFLRTPLRYAASGGHEAVVKLLLAAPGIDVNPPENDRYTPLMFAASNGDPAVVNLLLAAPGIDVNAADIKGRTALSFAAMEGHEAVVKLLLAAPGIDVNPPATPAGDGDGRRPLSFAANEGNGGVVKILLAAPGIEVNAPDIRQWTALSYAAREGHESVVKLLLAVPGIDVNARDIHRWTPLILAAREGHEAVVKLLLAAPGIDVNAASATDGTTPLIFAVQDGHEAVVRLLLTAPGIDVNATETNGWTALTWAAFKGEEAIVQDFCTLAKIIVDVADVKHHIENPPKLWRADLPKDAQEKCLRILEESVESESKDGGAEDGEGITGG</sequence>
<comment type="caution">
    <text evidence="6">The sequence shown here is derived from an EMBL/GenBank/DDBJ whole genome shotgun (WGS) entry which is preliminary data.</text>
</comment>
<keyword evidence="5" id="KW-0812">Transmembrane</keyword>
<dbReference type="EMBL" id="JAACJK010000165">
    <property type="protein sequence ID" value="KAF5323840.1"/>
    <property type="molecule type" value="Genomic_DNA"/>
</dbReference>
<dbReference type="PROSITE" id="PS50297">
    <property type="entry name" value="ANK_REP_REGION"/>
    <property type="match status" value="4"/>
</dbReference>
<keyword evidence="1" id="KW-0677">Repeat</keyword>
<feature type="transmembrane region" description="Helical" evidence="5">
    <location>
        <begin position="217"/>
        <end position="237"/>
    </location>
</feature>
<dbReference type="AlphaFoldDB" id="A0A8H5BI89"/>
<dbReference type="OrthoDB" id="3351993at2759"/>
<dbReference type="Proteomes" id="UP000541558">
    <property type="component" value="Unassembled WGS sequence"/>
</dbReference>
<feature type="transmembrane region" description="Helical" evidence="5">
    <location>
        <begin position="107"/>
        <end position="126"/>
    </location>
</feature>
<dbReference type="InterPro" id="IPR051165">
    <property type="entry name" value="Multifunctional_ANK_Repeat"/>
</dbReference>
<gene>
    <name evidence="6" type="ORF">D9611_008237</name>
</gene>
<keyword evidence="2 3" id="KW-0040">ANK repeat</keyword>
<feature type="transmembrane region" description="Helical" evidence="5">
    <location>
        <begin position="279"/>
        <end position="303"/>
    </location>
</feature>
<evidence type="ECO:0000256" key="5">
    <source>
        <dbReference type="SAM" id="Phobius"/>
    </source>
</evidence>
<keyword evidence="5" id="KW-1133">Transmembrane helix</keyword>
<feature type="repeat" description="ANK" evidence="3">
    <location>
        <begin position="677"/>
        <end position="710"/>
    </location>
</feature>
<evidence type="ECO:0000256" key="3">
    <source>
        <dbReference type="PROSITE-ProRule" id="PRU00023"/>
    </source>
</evidence>
<proteinExistence type="predicted"/>
<feature type="transmembrane region" description="Helical" evidence="5">
    <location>
        <begin position="43"/>
        <end position="61"/>
    </location>
</feature>
<dbReference type="PROSITE" id="PS50088">
    <property type="entry name" value="ANK_REPEAT"/>
    <property type="match status" value="6"/>
</dbReference>
<dbReference type="PANTHER" id="PTHR24123">
    <property type="entry name" value="ANKYRIN REPEAT-CONTAINING"/>
    <property type="match status" value="1"/>
</dbReference>
<evidence type="ECO:0000256" key="2">
    <source>
        <dbReference type="ARBA" id="ARBA00023043"/>
    </source>
</evidence>
<dbReference type="InterPro" id="IPR002110">
    <property type="entry name" value="Ankyrin_rpt"/>
</dbReference>
<feature type="transmembrane region" description="Helical" evidence="5">
    <location>
        <begin position="348"/>
        <end position="371"/>
    </location>
</feature>
<feature type="repeat" description="ANK" evidence="3">
    <location>
        <begin position="745"/>
        <end position="778"/>
    </location>
</feature>
<reference evidence="6 7" key="1">
    <citation type="journal article" date="2020" name="ISME J.">
        <title>Uncovering the hidden diversity of litter-decomposition mechanisms in mushroom-forming fungi.</title>
        <authorList>
            <person name="Floudas D."/>
            <person name="Bentzer J."/>
            <person name="Ahren D."/>
            <person name="Johansson T."/>
            <person name="Persson P."/>
            <person name="Tunlid A."/>
        </authorList>
    </citation>
    <scope>NUCLEOTIDE SEQUENCE [LARGE SCALE GENOMIC DNA]</scope>
    <source>
        <strain evidence="6 7">CBS 175.51</strain>
    </source>
</reference>
<feature type="compositionally biased region" description="Acidic residues" evidence="4">
    <location>
        <begin position="1028"/>
        <end position="1037"/>
    </location>
</feature>
<dbReference type="Pfam" id="PF12796">
    <property type="entry name" value="Ank_2"/>
    <property type="match status" value="4"/>
</dbReference>
<feature type="repeat" description="ANK" evidence="3">
    <location>
        <begin position="457"/>
        <end position="489"/>
    </location>
</feature>
<keyword evidence="5" id="KW-0472">Membrane</keyword>
<evidence type="ECO:0000313" key="6">
    <source>
        <dbReference type="EMBL" id="KAF5323840.1"/>
    </source>
</evidence>
<feature type="compositionally biased region" description="Basic and acidic residues" evidence="4">
    <location>
        <begin position="1017"/>
        <end position="1027"/>
    </location>
</feature>
<dbReference type="SUPFAM" id="SSF48403">
    <property type="entry name" value="Ankyrin repeat"/>
    <property type="match status" value="2"/>
</dbReference>
<feature type="repeat" description="ANK" evidence="3">
    <location>
        <begin position="921"/>
        <end position="954"/>
    </location>
</feature>
<dbReference type="PANTHER" id="PTHR24123:SF33">
    <property type="entry name" value="PROTEIN HOS4"/>
    <property type="match status" value="1"/>
</dbReference>
<dbReference type="InterPro" id="IPR036770">
    <property type="entry name" value="Ankyrin_rpt-contain_sf"/>
</dbReference>
<protein>
    <submittedName>
        <fullName evidence="6">Uncharacterized protein</fullName>
    </submittedName>
</protein>
<feature type="repeat" description="ANK" evidence="3">
    <location>
        <begin position="643"/>
        <end position="676"/>
    </location>
</feature>
<dbReference type="SMART" id="SM00248">
    <property type="entry name" value="ANK"/>
    <property type="match status" value="15"/>
</dbReference>
<evidence type="ECO:0000256" key="1">
    <source>
        <dbReference type="ARBA" id="ARBA00022737"/>
    </source>
</evidence>
<dbReference type="Pfam" id="PF00023">
    <property type="entry name" value="Ank"/>
    <property type="match status" value="3"/>
</dbReference>
<feature type="transmembrane region" description="Helical" evidence="5">
    <location>
        <begin position="81"/>
        <end position="101"/>
    </location>
</feature>
<evidence type="ECO:0000256" key="4">
    <source>
        <dbReference type="SAM" id="MobiDB-lite"/>
    </source>
</evidence>
<feature type="repeat" description="ANK" evidence="3">
    <location>
        <begin position="779"/>
        <end position="800"/>
    </location>
</feature>
<feature type="region of interest" description="Disordered" evidence="4">
    <location>
        <begin position="1017"/>
        <end position="1037"/>
    </location>
</feature>
<organism evidence="6 7">
    <name type="scientific">Ephemerocybe angulata</name>
    <dbReference type="NCBI Taxonomy" id="980116"/>
    <lineage>
        <taxon>Eukaryota</taxon>
        <taxon>Fungi</taxon>
        <taxon>Dikarya</taxon>
        <taxon>Basidiomycota</taxon>
        <taxon>Agaricomycotina</taxon>
        <taxon>Agaricomycetes</taxon>
        <taxon>Agaricomycetidae</taxon>
        <taxon>Agaricales</taxon>
        <taxon>Agaricineae</taxon>
        <taxon>Psathyrellaceae</taxon>
        <taxon>Ephemerocybe</taxon>
    </lineage>
</organism>